<evidence type="ECO:0000256" key="7">
    <source>
        <dbReference type="ARBA" id="ARBA00022909"/>
    </source>
</evidence>
<evidence type="ECO:0000259" key="8">
    <source>
        <dbReference type="Pfam" id="PF01288"/>
    </source>
</evidence>
<comment type="caution">
    <text evidence="9">The sequence shown here is derived from an EMBL/GenBank/DDBJ whole genome shotgun (WGS) entry which is preliminary data.</text>
</comment>
<dbReference type="InterPro" id="IPR035907">
    <property type="entry name" value="Hppk_sf"/>
</dbReference>
<evidence type="ECO:0000313" key="10">
    <source>
        <dbReference type="Proteomes" id="UP001595962"/>
    </source>
</evidence>
<feature type="domain" description="7,8-dihydro-6-hydroxymethylpterin-pyrophosphokinase" evidence="8">
    <location>
        <begin position="5"/>
        <end position="101"/>
    </location>
</feature>
<evidence type="ECO:0000256" key="4">
    <source>
        <dbReference type="ARBA" id="ARBA00022741"/>
    </source>
</evidence>
<gene>
    <name evidence="9" type="ORF">ACFO3I_12255</name>
</gene>
<comment type="pathway">
    <text evidence="1">Cofactor biosynthesis; tetrahydrofolate biosynthesis; 2-amino-4-hydroxy-6-hydroxymethyl-7,8-dihydropteridine diphosphate from 7,8-dihydroneopterin triphosphate: step 4/4.</text>
</comment>
<keyword evidence="7" id="KW-0289">Folate biosynthesis</keyword>
<dbReference type="Proteomes" id="UP001595962">
    <property type="component" value="Unassembled WGS sequence"/>
</dbReference>
<organism evidence="9 10">
    <name type="scientific">Rheinheimera marina</name>
    <dbReference type="NCBI Taxonomy" id="1774958"/>
    <lineage>
        <taxon>Bacteria</taxon>
        <taxon>Pseudomonadati</taxon>
        <taxon>Pseudomonadota</taxon>
        <taxon>Gammaproteobacteria</taxon>
        <taxon>Chromatiales</taxon>
        <taxon>Chromatiaceae</taxon>
        <taxon>Rheinheimera</taxon>
    </lineage>
</organism>
<evidence type="ECO:0000256" key="3">
    <source>
        <dbReference type="ARBA" id="ARBA00022679"/>
    </source>
</evidence>
<keyword evidence="3" id="KW-0808">Transferase</keyword>
<evidence type="ECO:0000256" key="6">
    <source>
        <dbReference type="ARBA" id="ARBA00022840"/>
    </source>
</evidence>
<dbReference type="EC" id="2.7.6.3" evidence="2"/>
<keyword evidence="10" id="KW-1185">Reference proteome</keyword>
<dbReference type="Gene3D" id="3.30.70.560">
    <property type="entry name" value="7,8-Dihydro-6-hydroxymethylpterin-pyrophosphokinase HPPK"/>
    <property type="match status" value="1"/>
</dbReference>
<dbReference type="InterPro" id="IPR000550">
    <property type="entry name" value="Hppk"/>
</dbReference>
<dbReference type="RefSeq" id="WP_377334261.1">
    <property type="nucleotide sequence ID" value="NZ_JBHSGB010000010.1"/>
</dbReference>
<accession>A0ABV9JNE0</accession>
<evidence type="ECO:0000256" key="1">
    <source>
        <dbReference type="ARBA" id="ARBA00005051"/>
    </source>
</evidence>
<protein>
    <recommendedName>
        <fullName evidence="2">2-amino-4-hydroxy-6-hydroxymethyldihydropteridine diphosphokinase</fullName>
        <ecNumber evidence="2">2.7.6.3</ecNumber>
    </recommendedName>
</protein>
<proteinExistence type="predicted"/>
<keyword evidence="6" id="KW-0067">ATP-binding</keyword>
<evidence type="ECO:0000313" key="9">
    <source>
        <dbReference type="EMBL" id="MFC4655778.1"/>
    </source>
</evidence>
<keyword evidence="4" id="KW-0547">Nucleotide-binding</keyword>
<evidence type="ECO:0000256" key="5">
    <source>
        <dbReference type="ARBA" id="ARBA00022777"/>
    </source>
</evidence>
<reference evidence="10" key="1">
    <citation type="journal article" date="2019" name="Int. J. Syst. Evol. Microbiol.">
        <title>The Global Catalogue of Microorganisms (GCM) 10K type strain sequencing project: providing services to taxonomists for standard genome sequencing and annotation.</title>
        <authorList>
            <consortium name="The Broad Institute Genomics Platform"/>
            <consortium name="The Broad Institute Genome Sequencing Center for Infectious Disease"/>
            <person name="Wu L."/>
            <person name="Ma J."/>
        </authorList>
    </citation>
    <scope>NUCLEOTIDE SEQUENCE [LARGE SCALE GENOMIC DNA]</scope>
    <source>
        <strain evidence="10">DT28</strain>
    </source>
</reference>
<name>A0ABV9JNE0_9GAMM</name>
<sequence length="174" mass="19978">MLYLLSLGSNIAPEQHTPLAVAQLLQRYHSLFWYPGVYTEACLVESDRRFINALCWLCADESPEHLKQQLCLIESQLGRDRTDPYRSIKDRSCDIDILWSGTELQPDWAELLTEPYLVQVLTPDSVKAQLWYGAELLPQSPAAIYFQAETGDKWVIDQKTDAFENWLKARLSGN</sequence>
<evidence type="ECO:0000256" key="2">
    <source>
        <dbReference type="ARBA" id="ARBA00013253"/>
    </source>
</evidence>
<dbReference type="SUPFAM" id="SSF55083">
    <property type="entry name" value="6-hydroxymethyl-7,8-dihydropterin pyrophosphokinase, HPPK"/>
    <property type="match status" value="1"/>
</dbReference>
<dbReference type="EMBL" id="JBHSGB010000010">
    <property type="protein sequence ID" value="MFC4655778.1"/>
    <property type="molecule type" value="Genomic_DNA"/>
</dbReference>
<dbReference type="Pfam" id="PF01288">
    <property type="entry name" value="HPPK"/>
    <property type="match status" value="1"/>
</dbReference>
<keyword evidence="5" id="KW-0418">Kinase</keyword>